<dbReference type="RefSeq" id="WP_084070835.1">
    <property type="nucleotide sequence ID" value="NZ_FWXY01000020.1"/>
</dbReference>
<dbReference type="Proteomes" id="UP000192418">
    <property type="component" value="Unassembled WGS sequence"/>
</dbReference>
<evidence type="ECO:0000313" key="1">
    <source>
        <dbReference type="EMBL" id="SMD00243.1"/>
    </source>
</evidence>
<name>A0A1W2DS80_9BACT</name>
<dbReference type="AlphaFoldDB" id="A0A1W2DS80"/>
<dbReference type="STRING" id="1121400.SAMN02746065_12011"/>
<protein>
    <recommendedName>
        <fullName evidence="3">Zinc-finger</fullName>
    </recommendedName>
</protein>
<sequence length="221" mass="26010">MKNHDTAFVSLLNRIAGNTDPLETKMRKEKVKAGKHPSFEMLSKYVSQELDPQAVGILDMHLLYCDFCLSEIADIIKIDQKTMEFYKDKILEDADPPPPVNISQIKEEKLLYQSQFYPRPIKKTAMTSHANEKTFNIHNQYFTLTYDFDETEKDINIGWKTNITYDCDFWVRFFDSRYILLAEFCLGDSRADKRFLQFEELPFDPVKEDWHIGISIVQRTI</sequence>
<gene>
    <name evidence="1" type="ORF">SAMN02746065_12011</name>
</gene>
<keyword evidence="2" id="KW-1185">Reference proteome</keyword>
<organism evidence="1 2">
    <name type="scientific">Desulfocicer vacuolatum DSM 3385</name>
    <dbReference type="NCBI Taxonomy" id="1121400"/>
    <lineage>
        <taxon>Bacteria</taxon>
        <taxon>Pseudomonadati</taxon>
        <taxon>Thermodesulfobacteriota</taxon>
        <taxon>Desulfobacteria</taxon>
        <taxon>Desulfobacterales</taxon>
        <taxon>Desulfobacteraceae</taxon>
        <taxon>Desulfocicer</taxon>
    </lineage>
</organism>
<dbReference type="EMBL" id="FWXY01000020">
    <property type="protein sequence ID" value="SMD00243.1"/>
    <property type="molecule type" value="Genomic_DNA"/>
</dbReference>
<evidence type="ECO:0008006" key="3">
    <source>
        <dbReference type="Google" id="ProtNLM"/>
    </source>
</evidence>
<proteinExistence type="predicted"/>
<reference evidence="1 2" key="1">
    <citation type="submission" date="2017-04" db="EMBL/GenBank/DDBJ databases">
        <authorList>
            <person name="Afonso C.L."/>
            <person name="Miller P.J."/>
            <person name="Scott M.A."/>
            <person name="Spackman E."/>
            <person name="Goraichik I."/>
            <person name="Dimitrov K.M."/>
            <person name="Suarez D.L."/>
            <person name="Swayne D.E."/>
        </authorList>
    </citation>
    <scope>NUCLEOTIDE SEQUENCE [LARGE SCALE GENOMIC DNA]</scope>
    <source>
        <strain evidence="1 2">DSM 3385</strain>
    </source>
</reference>
<accession>A0A1W2DS80</accession>
<evidence type="ECO:0000313" key="2">
    <source>
        <dbReference type="Proteomes" id="UP000192418"/>
    </source>
</evidence>